<protein>
    <submittedName>
        <fullName evidence="2">Uncharacterized protein</fullName>
    </submittedName>
</protein>
<reference evidence="2" key="1">
    <citation type="submission" date="2013-11" db="EMBL/GenBank/DDBJ databases">
        <title>The Genome Sequence of Phytophthora parasitica CJ02B3.</title>
        <authorList>
            <consortium name="The Broad Institute Genomics Platform"/>
            <person name="Russ C."/>
            <person name="Tyler B."/>
            <person name="Panabieres F."/>
            <person name="Shan W."/>
            <person name="Tripathy S."/>
            <person name="Grunwald N."/>
            <person name="Machado M."/>
            <person name="Johnson C.S."/>
            <person name="Arredondo F."/>
            <person name="Hong C."/>
            <person name="Coffey M."/>
            <person name="Young S.K."/>
            <person name="Zeng Q."/>
            <person name="Gargeya S."/>
            <person name="Fitzgerald M."/>
            <person name="Abouelleil A."/>
            <person name="Alvarado L."/>
            <person name="Chapman S.B."/>
            <person name="Gainer-Dewar J."/>
            <person name="Goldberg J."/>
            <person name="Griggs A."/>
            <person name="Gujja S."/>
            <person name="Hansen M."/>
            <person name="Howarth C."/>
            <person name="Imamovic A."/>
            <person name="Ireland A."/>
            <person name="Larimer J."/>
            <person name="McCowan C."/>
            <person name="Murphy C."/>
            <person name="Pearson M."/>
            <person name="Poon T.W."/>
            <person name="Priest M."/>
            <person name="Roberts A."/>
            <person name="Saif S."/>
            <person name="Shea T."/>
            <person name="Sykes S."/>
            <person name="Wortman J."/>
            <person name="Nusbaum C."/>
            <person name="Birren B."/>
        </authorList>
    </citation>
    <scope>NUCLEOTIDE SEQUENCE [LARGE SCALE GENOMIC DNA]</scope>
    <source>
        <strain evidence="2">CJ02B3</strain>
    </source>
</reference>
<dbReference type="AlphaFoldDB" id="W2HNE9"/>
<evidence type="ECO:0000256" key="1">
    <source>
        <dbReference type="SAM" id="MobiDB-lite"/>
    </source>
</evidence>
<dbReference type="EMBL" id="KI684135">
    <property type="protein sequence ID" value="ETK95976.1"/>
    <property type="molecule type" value="Genomic_DNA"/>
</dbReference>
<feature type="region of interest" description="Disordered" evidence="1">
    <location>
        <begin position="1"/>
        <end position="42"/>
    </location>
</feature>
<evidence type="ECO:0000313" key="2">
    <source>
        <dbReference type="EMBL" id="ETK95976.1"/>
    </source>
</evidence>
<gene>
    <name evidence="2" type="ORF">L915_01167</name>
</gene>
<name>W2HNE9_PHYNI</name>
<accession>W2HNE9</accession>
<organism evidence="2">
    <name type="scientific">Phytophthora nicotianae</name>
    <name type="common">Potato buckeye rot agent</name>
    <name type="synonym">Phytophthora parasitica</name>
    <dbReference type="NCBI Taxonomy" id="4792"/>
    <lineage>
        <taxon>Eukaryota</taxon>
        <taxon>Sar</taxon>
        <taxon>Stramenopiles</taxon>
        <taxon>Oomycota</taxon>
        <taxon>Peronosporomycetes</taxon>
        <taxon>Peronosporales</taxon>
        <taxon>Peronosporaceae</taxon>
        <taxon>Phytophthora</taxon>
    </lineage>
</organism>
<feature type="compositionally biased region" description="Basic and acidic residues" evidence="1">
    <location>
        <begin position="1"/>
        <end position="11"/>
    </location>
</feature>
<dbReference type="Proteomes" id="UP000053236">
    <property type="component" value="Unassembled WGS sequence"/>
</dbReference>
<proteinExistence type="predicted"/>
<sequence>MSGNQRCDRTLKGQSFSTPLPTRKHQKHCGSVPSPATPQSKVISRKRLRYEEEEDKITQSEGKSRTYYASKVLDNGTELSNLFCGWTKEENIARFTRVRALERERAERTVAVLESERKRGRRFHEVPGRYDYEKYQRIRKDITFAMMCESIAATDKAAGREPRVITRETFDK</sequence>
<dbReference type="VEuPathDB" id="FungiDB:PPTG_24987"/>